<protein>
    <submittedName>
        <fullName evidence="2">Uncharacterized protein</fullName>
    </submittedName>
</protein>
<dbReference type="EMBL" id="MU842964">
    <property type="protein sequence ID" value="KAK2024471.1"/>
    <property type="molecule type" value="Genomic_DNA"/>
</dbReference>
<evidence type="ECO:0000313" key="3">
    <source>
        <dbReference type="Proteomes" id="UP001232148"/>
    </source>
</evidence>
<organism evidence="2 3">
    <name type="scientific">Colletotrichum zoysiae</name>
    <dbReference type="NCBI Taxonomy" id="1216348"/>
    <lineage>
        <taxon>Eukaryota</taxon>
        <taxon>Fungi</taxon>
        <taxon>Dikarya</taxon>
        <taxon>Ascomycota</taxon>
        <taxon>Pezizomycotina</taxon>
        <taxon>Sordariomycetes</taxon>
        <taxon>Hypocreomycetidae</taxon>
        <taxon>Glomerellales</taxon>
        <taxon>Glomerellaceae</taxon>
        <taxon>Colletotrichum</taxon>
        <taxon>Colletotrichum graminicola species complex</taxon>
    </lineage>
</organism>
<feature type="region of interest" description="Disordered" evidence="1">
    <location>
        <begin position="19"/>
        <end position="47"/>
    </location>
</feature>
<evidence type="ECO:0000256" key="1">
    <source>
        <dbReference type="SAM" id="MobiDB-lite"/>
    </source>
</evidence>
<dbReference type="AlphaFoldDB" id="A0AAD9H9V5"/>
<keyword evidence="3" id="KW-1185">Reference proteome</keyword>
<comment type="caution">
    <text evidence="2">The sequence shown here is derived from an EMBL/GenBank/DDBJ whole genome shotgun (WGS) entry which is preliminary data.</text>
</comment>
<proteinExistence type="predicted"/>
<dbReference type="Proteomes" id="UP001232148">
    <property type="component" value="Unassembled WGS sequence"/>
</dbReference>
<feature type="compositionally biased region" description="Basic and acidic residues" evidence="1">
    <location>
        <begin position="25"/>
        <end position="45"/>
    </location>
</feature>
<gene>
    <name evidence="2" type="ORF">LX32DRAFT_643618</name>
</gene>
<sequence length="73" mass="7963">MDRFLCITVVCVELRVQSESSITKQESRGVEGNTRERERKGSGVERRKKLCTGLGSDDIAASASGWTPTTGQC</sequence>
<accession>A0AAD9H9V5</accession>
<evidence type="ECO:0000313" key="2">
    <source>
        <dbReference type="EMBL" id="KAK2024471.1"/>
    </source>
</evidence>
<name>A0AAD9H9V5_9PEZI</name>
<reference evidence="2" key="1">
    <citation type="submission" date="2021-06" db="EMBL/GenBank/DDBJ databases">
        <title>Comparative genomics, transcriptomics and evolutionary studies reveal genomic signatures of adaptation to plant cell wall in hemibiotrophic fungi.</title>
        <authorList>
            <consortium name="DOE Joint Genome Institute"/>
            <person name="Baroncelli R."/>
            <person name="Diaz J.F."/>
            <person name="Benocci T."/>
            <person name="Peng M."/>
            <person name="Battaglia E."/>
            <person name="Haridas S."/>
            <person name="Andreopoulos W."/>
            <person name="Labutti K."/>
            <person name="Pangilinan J."/>
            <person name="Floch G.L."/>
            <person name="Makela M.R."/>
            <person name="Henrissat B."/>
            <person name="Grigoriev I.V."/>
            <person name="Crouch J.A."/>
            <person name="De Vries R.P."/>
            <person name="Sukno S.A."/>
            <person name="Thon M.R."/>
        </authorList>
    </citation>
    <scope>NUCLEOTIDE SEQUENCE</scope>
    <source>
        <strain evidence="2">MAFF235873</strain>
    </source>
</reference>